<proteinExistence type="predicted"/>
<organism evidence="1 2">
    <name type="scientific">Hymenobacter cellulosilyticus</name>
    <dbReference type="NCBI Taxonomy" id="2932248"/>
    <lineage>
        <taxon>Bacteria</taxon>
        <taxon>Pseudomonadati</taxon>
        <taxon>Bacteroidota</taxon>
        <taxon>Cytophagia</taxon>
        <taxon>Cytophagales</taxon>
        <taxon>Hymenobacteraceae</taxon>
        <taxon>Hymenobacter</taxon>
    </lineage>
</organism>
<keyword evidence="2" id="KW-1185">Reference proteome</keyword>
<evidence type="ECO:0000313" key="2">
    <source>
        <dbReference type="Proteomes" id="UP000831796"/>
    </source>
</evidence>
<dbReference type="Proteomes" id="UP000831796">
    <property type="component" value="Chromosome"/>
</dbReference>
<sequence length="237" mass="26659">MLSFDKIFGDWFADDAISFEELEAGTRDHLERLRQGNDQGRFTTLITATEARYEAYFGQRSQAGTARSSGKGSTLTLGTARQQLVDWLAGPGRDYVDYKLQDKAQRLRFYPNGSNEYHQADHPAWPGLLERFDKALAELGSKFEADFKTTYTQHRDALLAALKLQTGQKKAQADARVGTRAERDLLTRQLSRNARQLGLVFDEHPGQAATYFDKKYFNQHQPAAKAPAVKPVSPSLN</sequence>
<evidence type="ECO:0000313" key="1">
    <source>
        <dbReference type="EMBL" id="UOQ70098.1"/>
    </source>
</evidence>
<gene>
    <name evidence="1" type="ORF">MUN79_15105</name>
</gene>
<dbReference type="EMBL" id="CP095046">
    <property type="protein sequence ID" value="UOQ70098.1"/>
    <property type="molecule type" value="Genomic_DNA"/>
</dbReference>
<protein>
    <submittedName>
        <fullName evidence="1">Uncharacterized protein</fullName>
    </submittedName>
</protein>
<reference evidence="1" key="1">
    <citation type="submission" date="2022-04" db="EMBL/GenBank/DDBJ databases">
        <title>Hymenobacter sp. isolated from the air.</title>
        <authorList>
            <person name="Won M."/>
            <person name="Lee C.-M."/>
            <person name="Woen H.-Y."/>
            <person name="Kwon S.-W."/>
        </authorList>
    </citation>
    <scope>NUCLEOTIDE SEQUENCE</scope>
    <source>
        <strain evidence="1">5116S-3</strain>
    </source>
</reference>
<dbReference type="KEGG" id="hcu:MUN79_15105"/>
<dbReference type="RefSeq" id="WP_244673522.1">
    <property type="nucleotide sequence ID" value="NZ_CP095046.1"/>
</dbReference>
<accession>A0A8T9Q2M7</accession>
<name>A0A8T9Q2M7_9BACT</name>
<dbReference type="AlphaFoldDB" id="A0A8T9Q2M7"/>